<gene>
    <name evidence="2" type="ORF">AE618_22135</name>
</gene>
<comment type="caution">
    <text evidence="2">The sequence shown here is derived from an EMBL/GenBank/DDBJ whole genome shotgun (WGS) entry which is preliminary data.</text>
</comment>
<protein>
    <submittedName>
        <fullName evidence="2">Uncharacterized protein</fullName>
    </submittedName>
</protein>
<sequence>MEPAANKPRAQFDLAISDGGMRLKLAEARLTLTDEGIDYTLDGRTGLRAFSNLRSVRLQAVHGGKNSPWEAMAELSFGSGKPLFVHSSSPWGGDDPARDPVFIAFVEELHRRIPAADAARIRFLRGVSEGRHKVMEAVWIVFLAVFGGAGASILYKTLDGTIPVLQMLFPVAGLVGFGFWIHQSIEKAKPGVYRPDALPRDLFP</sequence>
<accession>A0A0N1FE01</accession>
<keyword evidence="1" id="KW-0812">Transmembrane</keyword>
<evidence type="ECO:0000313" key="2">
    <source>
        <dbReference type="EMBL" id="KPH77502.1"/>
    </source>
</evidence>
<dbReference type="OrthoDB" id="8159109at2"/>
<reference evidence="2 3" key="1">
    <citation type="submission" date="2015-07" db="EMBL/GenBank/DDBJ databases">
        <title>Whole genome sequencing of Bosea vaviloviae isolated from cave pool.</title>
        <authorList>
            <person name="Tan N.E.H."/>
            <person name="Lee Y.P."/>
            <person name="Gan H.M."/>
            <person name="Barton H."/>
            <person name="Savka M.A."/>
        </authorList>
    </citation>
    <scope>NUCLEOTIDE SEQUENCE [LARGE SCALE GENOMIC DNA]</scope>
    <source>
        <strain evidence="2 3">SD260</strain>
    </source>
</reference>
<dbReference type="AlphaFoldDB" id="A0A0N1FE01"/>
<organism evidence="2 3">
    <name type="scientific">Bosea vaviloviae</name>
    <dbReference type="NCBI Taxonomy" id="1526658"/>
    <lineage>
        <taxon>Bacteria</taxon>
        <taxon>Pseudomonadati</taxon>
        <taxon>Pseudomonadota</taxon>
        <taxon>Alphaproteobacteria</taxon>
        <taxon>Hyphomicrobiales</taxon>
        <taxon>Boseaceae</taxon>
        <taxon>Bosea</taxon>
    </lineage>
</organism>
<dbReference type="Proteomes" id="UP000037822">
    <property type="component" value="Unassembled WGS sequence"/>
</dbReference>
<feature type="transmembrane region" description="Helical" evidence="1">
    <location>
        <begin position="161"/>
        <end position="181"/>
    </location>
</feature>
<dbReference type="RefSeq" id="WP_054211233.1">
    <property type="nucleotide sequence ID" value="NZ_LGSZ01000059.1"/>
</dbReference>
<evidence type="ECO:0000313" key="3">
    <source>
        <dbReference type="Proteomes" id="UP000037822"/>
    </source>
</evidence>
<name>A0A0N1FE01_9HYPH</name>
<keyword evidence="1" id="KW-1133">Transmembrane helix</keyword>
<keyword evidence="1" id="KW-0472">Membrane</keyword>
<feature type="transmembrane region" description="Helical" evidence="1">
    <location>
        <begin position="137"/>
        <end position="155"/>
    </location>
</feature>
<keyword evidence="3" id="KW-1185">Reference proteome</keyword>
<proteinExistence type="predicted"/>
<evidence type="ECO:0000256" key="1">
    <source>
        <dbReference type="SAM" id="Phobius"/>
    </source>
</evidence>
<dbReference type="EMBL" id="LGSZ01000059">
    <property type="protein sequence ID" value="KPH77502.1"/>
    <property type="molecule type" value="Genomic_DNA"/>
</dbReference>
<dbReference type="PATRIC" id="fig|1526658.3.peg.2504"/>